<gene>
    <name evidence="7" type="ORF">EXM22_15380</name>
</gene>
<dbReference type="InterPro" id="IPR009057">
    <property type="entry name" value="Homeodomain-like_sf"/>
</dbReference>
<dbReference type="Proteomes" id="UP000324209">
    <property type="component" value="Chromosome"/>
</dbReference>
<feature type="DNA-binding region" description="H-T-H motif" evidence="5">
    <location>
        <begin position="32"/>
        <end position="51"/>
    </location>
</feature>
<dbReference type="GO" id="GO:0000976">
    <property type="term" value="F:transcription cis-regulatory region binding"/>
    <property type="evidence" value="ECO:0007669"/>
    <property type="project" value="TreeGrafter"/>
</dbReference>
<dbReference type="GO" id="GO:0003700">
    <property type="term" value="F:DNA-binding transcription factor activity"/>
    <property type="evidence" value="ECO:0007669"/>
    <property type="project" value="TreeGrafter"/>
</dbReference>
<sequence>MDQNEKVLESSSEKIMQAALDVIAREKISGVRMRHISEEAQMSQGILHYYFHTKKELLSRLLDYILLMFRKERDSDFAKSDGSPSGKIHAFFQEKKRSILAKKMEYIQFDFWVQGTTDPDLKEKIQKSYLNWRYNLYEVIQEGVRSGEFRADRAEAVPALIVSLLMGGSCQYLIDESAFELDQYLDQAEHLILEYLRGTNALP</sequence>
<dbReference type="InterPro" id="IPR039538">
    <property type="entry name" value="BetI_C"/>
</dbReference>
<evidence type="ECO:0000256" key="1">
    <source>
        <dbReference type="ARBA" id="ARBA00022491"/>
    </source>
</evidence>
<dbReference type="Pfam" id="PF13977">
    <property type="entry name" value="TetR_C_6"/>
    <property type="match status" value="1"/>
</dbReference>
<dbReference type="SUPFAM" id="SSF46689">
    <property type="entry name" value="Homeodomain-like"/>
    <property type="match status" value="1"/>
</dbReference>
<dbReference type="PROSITE" id="PS50977">
    <property type="entry name" value="HTH_TETR_2"/>
    <property type="match status" value="1"/>
</dbReference>
<evidence type="ECO:0000313" key="7">
    <source>
        <dbReference type="EMBL" id="QEN09291.1"/>
    </source>
</evidence>
<keyword evidence="2" id="KW-0805">Transcription regulation</keyword>
<dbReference type="InterPro" id="IPR036271">
    <property type="entry name" value="Tet_transcr_reg_TetR-rel_C_sf"/>
</dbReference>
<keyword evidence="1" id="KW-0678">Repressor</keyword>
<evidence type="ECO:0000256" key="5">
    <source>
        <dbReference type="PROSITE-ProRule" id="PRU00335"/>
    </source>
</evidence>
<feature type="domain" description="HTH tetR-type" evidence="6">
    <location>
        <begin position="9"/>
        <end position="69"/>
    </location>
</feature>
<evidence type="ECO:0000313" key="8">
    <source>
        <dbReference type="Proteomes" id="UP000324209"/>
    </source>
</evidence>
<name>A0A5C1QNP7_9SPIO</name>
<protein>
    <submittedName>
        <fullName evidence="7">TetR/AcrR family transcriptional regulator</fullName>
    </submittedName>
</protein>
<keyword evidence="8" id="KW-1185">Reference proteome</keyword>
<dbReference type="InterPro" id="IPR001647">
    <property type="entry name" value="HTH_TetR"/>
</dbReference>
<dbReference type="OrthoDB" id="9780939at2"/>
<proteinExistence type="predicted"/>
<keyword evidence="3 5" id="KW-0238">DNA-binding</keyword>
<dbReference type="PANTHER" id="PTHR30055:SF240">
    <property type="entry name" value="HTH-TYPE TRANSCRIPTIONAL REGULATOR ACRR"/>
    <property type="match status" value="1"/>
</dbReference>
<reference evidence="7 8" key="1">
    <citation type="submission" date="2019-02" db="EMBL/GenBank/DDBJ databases">
        <title>Complete Genome Sequence and Methylome Analysis of free living Spirochaetas.</title>
        <authorList>
            <person name="Fomenkov A."/>
            <person name="Dubinina G."/>
            <person name="Leshcheva N."/>
            <person name="Mikheeva N."/>
            <person name="Grabovich M."/>
            <person name="Vincze T."/>
            <person name="Roberts R.J."/>
        </authorList>
    </citation>
    <scope>NUCLEOTIDE SEQUENCE [LARGE SCALE GENOMIC DNA]</scope>
    <source>
        <strain evidence="7 8">K2</strain>
    </source>
</reference>
<dbReference type="Gene3D" id="1.10.10.60">
    <property type="entry name" value="Homeodomain-like"/>
    <property type="match status" value="1"/>
</dbReference>
<evidence type="ECO:0000256" key="4">
    <source>
        <dbReference type="ARBA" id="ARBA00023163"/>
    </source>
</evidence>
<evidence type="ECO:0000256" key="2">
    <source>
        <dbReference type="ARBA" id="ARBA00023015"/>
    </source>
</evidence>
<dbReference type="PANTHER" id="PTHR30055">
    <property type="entry name" value="HTH-TYPE TRANSCRIPTIONAL REGULATOR RUTR"/>
    <property type="match status" value="1"/>
</dbReference>
<evidence type="ECO:0000259" key="6">
    <source>
        <dbReference type="PROSITE" id="PS50977"/>
    </source>
</evidence>
<dbReference type="Gene3D" id="1.10.357.10">
    <property type="entry name" value="Tetracycline Repressor, domain 2"/>
    <property type="match status" value="1"/>
</dbReference>
<dbReference type="SUPFAM" id="SSF48498">
    <property type="entry name" value="Tetracyclin repressor-like, C-terminal domain"/>
    <property type="match status" value="1"/>
</dbReference>
<dbReference type="EMBL" id="CP036150">
    <property type="protein sequence ID" value="QEN09291.1"/>
    <property type="molecule type" value="Genomic_DNA"/>
</dbReference>
<dbReference type="InterPro" id="IPR050109">
    <property type="entry name" value="HTH-type_TetR-like_transc_reg"/>
</dbReference>
<accession>A0A5C1QNP7</accession>
<dbReference type="AlphaFoldDB" id="A0A5C1QNP7"/>
<dbReference type="Pfam" id="PF00440">
    <property type="entry name" value="TetR_N"/>
    <property type="match status" value="1"/>
</dbReference>
<dbReference type="RefSeq" id="WP_149487366.1">
    <property type="nucleotide sequence ID" value="NZ_CP036150.1"/>
</dbReference>
<keyword evidence="4" id="KW-0804">Transcription</keyword>
<evidence type="ECO:0000256" key="3">
    <source>
        <dbReference type="ARBA" id="ARBA00023125"/>
    </source>
</evidence>
<organism evidence="7 8">
    <name type="scientific">Oceanispirochaeta crateris</name>
    <dbReference type="NCBI Taxonomy" id="2518645"/>
    <lineage>
        <taxon>Bacteria</taxon>
        <taxon>Pseudomonadati</taxon>
        <taxon>Spirochaetota</taxon>
        <taxon>Spirochaetia</taxon>
        <taxon>Spirochaetales</taxon>
        <taxon>Spirochaetaceae</taxon>
        <taxon>Oceanispirochaeta</taxon>
    </lineage>
</organism>
<dbReference type="KEGG" id="ock:EXM22_15380"/>